<feature type="compositionally biased region" description="Low complexity" evidence="6">
    <location>
        <begin position="23"/>
        <end position="32"/>
    </location>
</feature>
<organism evidence="10 11">
    <name type="scientific">Neodothiora populina</name>
    <dbReference type="NCBI Taxonomy" id="2781224"/>
    <lineage>
        <taxon>Eukaryota</taxon>
        <taxon>Fungi</taxon>
        <taxon>Dikarya</taxon>
        <taxon>Ascomycota</taxon>
        <taxon>Pezizomycotina</taxon>
        <taxon>Dothideomycetes</taxon>
        <taxon>Dothideomycetidae</taxon>
        <taxon>Dothideales</taxon>
        <taxon>Dothioraceae</taxon>
        <taxon>Neodothiora</taxon>
    </lineage>
</organism>
<feature type="domain" description="Plastocyanin-like" evidence="8">
    <location>
        <begin position="513"/>
        <end position="630"/>
    </location>
</feature>
<dbReference type="InterPro" id="IPR001117">
    <property type="entry name" value="Cu-oxidase_2nd"/>
</dbReference>
<dbReference type="Pfam" id="PF07731">
    <property type="entry name" value="Cu-oxidase_2"/>
    <property type="match status" value="1"/>
</dbReference>
<evidence type="ECO:0000313" key="10">
    <source>
        <dbReference type="EMBL" id="KAL1305132.1"/>
    </source>
</evidence>
<keyword evidence="11" id="KW-1185">Reference proteome</keyword>
<dbReference type="PANTHER" id="PTHR11709:SF145">
    <property type="entry name" value="LCC1"/>
    <property type="match status" value="1"/>
</dbReference>
<feature type="region of interest" description="Disordered" evidence="6">
    <location>
        <begin position="1"/>
        <end position="32"/>
    </location>
</feature>
<name>A0ABR3PG58_9PEZI</name>
<dbReference type="Pfam" id="PF07732">
    <property type="entry name" value="Cu-oxidase_3"/>
    <property type="match status" value="1"/>
</dbReference>
<dbReference type="GeneID" id="95975759"/>
<dbReference type="Pfam" id="PF00394">
    <property type="entry name" value="Cu-oxidase"/>
    <property type="match status" value="1"/>
</dbReference>
<dbReference type="InterPro" id="IPR008972">
    <property type="entry name" value="Cupredoxin"/>
</dbReference>
<dbReference type="InterPro" id="IPR011706">
    <property type="entry name" value="Cu-oxidase_C"/>
</dbReference>
<evidence type="ECO:0000256" key="5">
    <source>
        <dbReference type="ARBA" id="ARBA00023008"/>
    </source>
</evidence>
<dbReference type="PROSITE" id="PS00079">
    <property type="entry name" value="MULTICOPPER_OXIDASE1"/>
    <property type="match status" value="1"/>
</dbReference>
<dbReference type="Proteomes" id="UP001562354">
    <property type="component" value="Unassembled WGS sequence"/>
</dbReference>
<dbReference type="PANTHER" id="PTHR11709">
    <property type="entry name" value="MULTI-COPPER OXIDASE"/>
    <property type="match status" value="1"/>
</dbReference>
<evidence type="ECO:0000259" key="9">
    <source>
        <dbReference type="Pfam" id="PF07732"/>
    </source>
</evidence>
<dbReference type="RefSeq" id="XP_069201406.1">
    <property type="nucleotide sequence ID" value="XM_069341329.1"/>
</dbReference>
<dbReference type="InterPro" id="IPR033138">
    <property type="entry name" value="Cu_oxidase_CS"/>
</dbReference>
<keyword evidence="5" id="KW-0186">Copper</keyword>
<dbReference type="Gene3D" id="2.60.40.420">
    <property type="entry name" value="Cupredoxins - blue copper proteins"/>
    <property type="match status" value="3"/>
</dbReference>
<dbReference type="SUPFAM" id="SSF49503">
    <property type="entry name" value="Cupredoxins"/>
    <property type="match status" value="3"/>
</dbReference>
<comment type="similarity">
    <text evidence="1">Belongs to the multicopper oxidase family.</text>
</comment>
<comment type="caution">
    <text evidence="10">The sequence shown here is derived from an EMBL/GenBank/DDBJ whole genome shotgun (WGS) entry which is preliminary data.</text>
</comment>
<dbReference type="InterPro" id="IPR000420">
    <property type="entry name" value="Yeast_PIR_rpt"/>
</dbReference>
<dbReference type="InterPro" id="IPR011707">
    <property type="entry name" value="Cu-oxidase-like_N"/>
</dbReference>
<dbReference type="CDD" id="cd13854">
    <property type="entry name" value="CuRO_1_MaLCC_like"/>
    <property type="match status" value="1"/>
</dbReference>
<evidence type="ECO:0000259" key="7">
    <source>
        <dbReference type="Pfam" id="PF00394"/>
    </source>
</evidence>
<evidence type="ECO:0000256" key="1">
    <source>
        <dbReference type="ARBA" id="ARBA00010609"/>
    </source>
</evidence>
<evidence type="ECO:0000256" key="3">
    <source>
        <dbReference type="ARBA" id="ARBA00022729"/>
    </source>
</evidence>
<dbReference type="EMBL" id="JBFMKM010000007">
    <property type="protein sequence ID" value="KAL1305132.1"/>
    <property type="molecule type" value="Genomic_DNA"/>
</dbReference>
<evidence type="ECO:0000313" key="11">
    <source>
        <dbReference type="Proteomes" id="UP001562354"/>
    </source>
</evidence>
<evidence type="ECO:0000256" key="2">
    <source>
        <dbReference type="ARBA" id="ARBA00022723"/>
    </source>
</evidence>
<evidence type="ECO:0000259" key="8">
    <source>
        <dbReference type="Pfam" id="PF07731"/>
    </source>
</evidence>
<sequence>MPTSSANKIVSQISDGQIQAPGPSTSANVSSATATPSSATALVSSPTVWASVSTSNSSSAKSTLFIVSTTTAAPAVTTQVGNSTWGTLDNGCYPKWLPKPDGSSYDVAPWGNRTTKSHDAILSEDIQNTGVTRYYEFTISRGTIAPDGVLRDVILINGQFPAPAIEANWGDTLNITVHNEIFNPAEGTSLHWHGMLQKKTPWYDGVPAIGQCPIAPGHSFTYVFQAELYGTSWYHAHYSAQYTAGIVGPMVVYGPSQEDYDCDVGPVMLSDWYHIPYFSIVADAVGTDLAVIPPTSDNNLIQGRNNFNCSSKSYDNGTYYLGSHVNSTLGTYECQANASLSQFKFKAGKTHRLRLINYGADGVQKFRIDGISKMTVIAVDYVPVVPYDTDIVTLAVAQRTDVLVTAPSDKTASYWMRAEDVGGVTCGGSDNPLALAAIYNEDADTSELPTTSPAYYLNTTVCNVTDTWTTPEYAVSPSKPSFQQDLAITLDLNATGSFEWRLNNQTFRANFNSPILFSAAKGNVSYPNDPQWNVYNFDKNTSVIFNLTNNTPFVHPFHMHGHNFYVLDVGTGVWNGSVRNADNPMRRDTQVVPALGYAVFQMEADNPGVWPFHCHVAWHLSGGLAINIMSRLDDILPIPDVMPQTCVDWDYYTANNVVDQIDAGS</sequence>
<evidence type="ECO:0008006" key="12">
    <source>
        <dbReference type="Google" id="ProtNLM"/>
    </source>
</evidence>
<protein>
    <recommendedName>
        <fullName evidence="12">Multicopper oxidase</fullName>
    </recommendedName>
</protein>
<dbReference type="InterPro" id="IPR045087">
    <property type="entry name" value="Cu-oxidase_fam"/>
</dbReference>
<feature type="compositionally biased region" description="Polar residues" evidence="6">
    <location>
        <begin position="1"/>
        <end position="17"/>
    </location>
</feature>
<dbReference type="InterPro" id="IPR002355">
    <property type="entry name" value="Cu_oxidase_Cu_BS"/>
</dbReference>
<evidence type="ECO:0000256" key="4">
    <source>
        <dbReference type="ARBA" id="ARBA00023002"/>
    </source>
</evidence>
<keyword evidence="4" id="KW-0560">Oxidoreductase</keyword>
<keyword evidence="2" id="KW-0479">Metal-binding</keyword>
<reference evidence="10 11" key="1">
    <citation type="submission" date="2024-07" db="EMBL/GenBank/DDBJ databases">
        <title>Draft sequence of the Neodothiora populina.</title>
        <authorList>
            <person name="Drown D.D."/>
            <person name="Schuette U.S."/>
            <person name="Buechlein A.B."/>
            <person name="Rusch D.R."/>
            <person name="Winton L.W."/>
            <person name="Adams G.A."/>
        </authorList>
    </citation>
    <scope>NUCLEOTIDE SEQUENCE [LARGE SCALE GENOMIC DNA]</scope>
    <source>
        <strain evidence="10 11">CPC 39397</strain>
    </source>
</reference>
<dbReference type="Pfam" id="PF00399">
    <property type="entry name" value="PIR"/>
    <property type="match status" value="1"/>
</dbReference>
<dbReference type="PROSITE" id="PS50256">
    <property type="entry name" value="PIR_REPEAT_2"/>
    <property type="match status" value="1"/>
</dbReference>
<feature type="domain" description="Plastocyanin-like" evidence="9">
    <location>
        <begin position="139"/>
        <end position="255"/>
    </location>
</feature>
<gene>
    <name evidence="10" type="ORF">AAFC00_002057</name>
</gene>
<proteinExistence type="inferred from homology"/>
<dbReference type="CDD" id="cd13901">
    <property type="entry name" value="CuRO_3_MaLCC_like"/>
    <property type="match status" value="1"/>
</dbReference>
<dbReference type="PROSITE" id="PS00080">
    <property type="entry name" value="MULTICOPPER_OXIDASE2"/>
    <property type="match status" value="1"/>
</dbReference>
<keyword evidence="3" id="KW-0732">Signal</keyword>
<evidence type="ECO:0000256" key="6">
    <source>
        <dbReference type="SAM" id="MobiDB-lite"/>
    </source>
</evidence>
<accession>A0ABR3PG58</accession>
<feature type="domain" description="Plastocyanin-like" evidence="7">
    <location>
        <begin position="266"/>
        <end position="438"/>
    </location>
</feature>